<feature type="domain" description="HD" evidence="2">
    <location>
        <begin position="58"/>
        <end position="142"/>
    </location>
</feature>
<evidence type="ECO:0000259" key="2">
    <source>
        <dbReference type="Pfam" id="PF01966"/>
    </source>
</evidence>
<gene>
    <name evidence="3" type="ORF">GNF79_15415</name>
</gene>
<sequence length="143" mass="16781">MDIEIFNQLEKILINEKEPSVAISGMMKTEKFNKSDFSIIRKLEDIPQEKKYHPEGNVWNHTKMVVDMGAKIKNLSDDARSFMWATLLHDIGKIPTTKFINGRYRSYNHDTEGAEMVYKLLNKYGYTELTEDVGELVRYHMHH</sequence>
<dbReference type="NCBIfam" id="TIGR00277">
    <property type="entry name" value="HDIG"/>
    <property type="match status" value="1"/>
</dbReference>
<evidence type="ECO:0000313" key="3">
    <source>
        <dbReference type="EMBL" id="MDZ5000429.1"/>
    </source>
</evidence>
<evidence type="ECO:0000313" key="4">
    <source>
        <dbReference type="Proteomes" id="UP001291306"/>
    </source>
</evidence>
<name>A0AAW9I8U3_CLOPF</name>
<comment type="caution">
    <text evidence="3">The sequence shown here is derived from an EMBL/GenBank/DDBJ whole genome shotgun (WGS) entry which is preliminary data.</text>
</comment>
<dbReference type="Gene3D" id="1.10.3090.10">
    <property type="entry name" value="cca-adding enzyme, domain 2"/>
    <property type="match status" value="1"/>
</dbReference>
<dbReference type="GO" id="GO:0000166">
    <property type="term" value="F:nucleotide binding"/>
    <property type="evidence" value="ECO:0007669"/>
    <property type="project" value="UniProtKB-KW"/>
</dbReference>
<dbReference type="CDD" id="cd00077">
    <property type="entry name" value="HDc"/>
    <property type="match status" value="1"/>
</dbReference>
<dbReference type="InterPro" id="IPR006675">
    <property type="entry name" value="HDIG_dom"/>
</dbReference>
<dbReference type="InterPro" id="IPR003607">
    <property type="entry name" value="HD/PDEase_dom"/>
</dbReference>
<dbReference type="PANTHER" id="PTHR47545:SF2">
    <property type="entry name" value="CC-ADDING TRNA NUCLEOTIDYLTRANSFERASE"/>
    <property type="match status" value="1"/>
</dbReference>
<dbReference type="PANTHER" id="PTHR47545">
    <property type="entry name" value="MULTIFUNCTIONAL CCA PROTEIN"/>
    <property type="match status" value="1"/>
</dbReference>
<reference evidence="3" key="1">
    <citation type="submission" date="2019-11" db="EMBL/GenBank/DDBJ databases">
        <title>Characterization of Clostridium perfringens isolates from swine manure treated agricultural soils.</title>
        <authorList>
            <person name="Wushke S.T."/>
        </authorList>
    </citation>
    <scope>NUCLEOTIDE SEQUENCE</scope>
    <source>
        <strain evidence="3">X26</strain>
    </source>
</reference>
<dbReference type="Proteomes" id="UP001291306">
    <property type="component" value="Unassembled WGS sequence"/>
</dbReference>
<dbReference type="EMBL" id="WNVC01000310">
    <property type="protein sequence ID" value="MDZ5000429.1"/>
    <property type="molecule type" value="Genomic_DNA"/>
</dbReference>
<dbReference type="SUPFAM" id="SSF109604">
    <property type="entry name" value="HD-domain/PDEase-like"/>
    <property type="match status" value="1"/>
</dbReference>
<protein>
    <submittedName>
        <fullName evidence="3">HD domain-containing protein</fullName>
    </submittedName>
</protein>
<organism evidence="3 4">
    <name type="scientific">Clostridium perfringens</name>
    <dbReference type="NCBI Taxonomy" id="1502"/>
    <lineage>
        <taxon>Bacteria</taxon>
        <taxon>Bacillati</taxon>
        <taxon>Bacillota</taxon>
        <taxon>Clostridia</taxon>
        <taxon>Eubacteriales</taxon>
        <taxon>Clostridiaceae</taxon>
        <taxon>Clostridium</taxon>
    </lineage>
</organism>
<keyword evidence="1" id="KW-0547">Nucleotide-binding</keyword>
<evidence type="ECO:0000256" key="1">
    <source>
        <dbReference type="ARBA" id="ARBA00022741"/>
    </source>
</evidence>
<accession>A0AAW9I8U3</accession>
<dbReference type="Pfam" id="PF01966">
    <property type="entry name" value="HD"/>
    <property type="match status" value="1"/>
</dbReference>
<dbReference type="AlphaFoldDB" id="A0AAW9I8U3"/>
<proteinExistence type="predicted"/>
<feature type="non-terminal residue" evidence="3">
    <location>
        <position position="143"/>
    </location>
</feature>
<dbReference type="InterPro" id="IPR006674">
    <property type="entry name" value="HD_domain"/>
</dbReference>
<dbReference type="InterPro" id="IPR050124">
    <property type="entry name" value="tRNA_CCA-adding_enzyme"/>
</dbReference>
<dbReference type="RefSeq" id="WP_322458711.1">
    <property type="nucleotide sequence ID" value="NZ_WNVC01000310.1"/>
</dbReference>